<dbReference type="OrthoDB" id="42525at2759"/>
<dbReference type="Proteomes" id="UP001153069">
    <property type="component" value="Unassembled WGS sequence"/>
</dbReference>
<dbReference type="Pfam" id="PF07081">
    <property type="entry name" value="DUF1349"/>
    <property type="match status" value="2"/>
</dbReference>
<reference evidence="2" key="1">
    <citation type="submission" date="2020-06" db="EMBL/GenBank/DDBJ databases">
        <authorList>
            <consortium name="Plant Systems Biology data submission"/>
        </authorList>
    </citation>
    <scope>NUCLEOTIDE SEQUENCE</scope>
    <source>
        <strain evidence="2">D6</strain>
    </source>
</reference>
<keyword evidence="3" id="KW-1185">Reference proteome</keyword>
<dbReference type="SUPFAM" id="SSF49899">
    <property type="entry name" value="Concanavalin A-like lectins/glucanases"/>
    <property type="match status" value="1"/>
</dbReference>
<protein>
    <recommendedName>
        <fullName evidence="4">DUF1349 domain-containing protein</fullName>
    </recommendedName>
</protein>
<evidence type="ECO:0000313" key="2">
    <source>
        <dbReference type="EMBL" id="CAB9499230.1"/>
    </source>
</evidence>
<comment type="caution">
    <text evidence="2">The sequence shown here is derived from an EMBL/GenBank/DDBJ whole genome shotgun (WGS) entry which is preliminary data.</text>
</comment>
<dbReference type="InterPro" id="IPR013320">
    <property type="entry name" value="ConA-like_dom_sf"/>
</dbReference>
<name>A0A9N8DCG0_9STRA</name>
<proteinExistence type="predicted"/>
<dbReference type="EMBL" id="CAICTM010000055">
    <property type="protein sequence ID" value="CAB9499230.1"/>
    <property type="molecule type" value="Genomic_DNA"/>
</dbReference>
<dbReference type="PANTHER" id="PTHR35332:SF2">
    <property type="entry name" value="REGULATION OF ENOLASE PROTEIN 1"/>
    <property type="match status" value="1"/>
</dbReference>
<dbReference type="InterPro" id="IPR009784">
    <property type="entry name" value="DUF1349"/>
</dbReference>
<dbReference type="AlphaFoldDB" id="A0A9N8DCG0"/>
<organism evidence="2 3">
    <name type="scientific">Seminavis robusta</name>
    <dbReference type="NCBI Taxonomy" id="568900"/>
    <lineage>
        <taxon>Eukaryota</taxon>
        <taxon>Sar</taxon>
        <taxon>Stramenopiles</taxon>
        <taxon>Ochrophyta</taxon>
        <taxon>Bacillariophyta</taxon>
        <taxon>Bacillariophyceae</taxon>
        <taxon>Bacillariophycidae</taxon>
        <taxon>Naviculales</taxon>
        <taxon>Naviculaceae</taxon>
        <taxon>Seminavis</taxon>
    </lineage>
</organism>
<dbReference type="PANTHER" id="PTHR35332">
    <property type="entry name" value="REGULATION OF ENOLASE PROTEIN 1"/>
    <property type="match status" value="1"/>
</dbReference>
<evidence type="ECO:0000313" key="3">
    <source>
        <dbReference type="Proteomes" id="UP001153069"/>
    </source>
</evidence>
<accession>A0A9N8DCG0</accession>
<evidence type="ECO:0008006" key="4">
    <source>
        <dbReference type="Google" id="ProtNLM"/>
    </source>
</evidence>
<feature type="compositionally biased region" description="Acidic residues" evidence="1">
    <location>
        <begin position="214"/>
        <end position="278"/>
    </location>
</feature>
<gene>
    <name evidence="2" type="ORF">SEMRO_56_G032870.1</name>
</gene>
<feature type="region of interest" description="Disordered" evidence="1">
    <location>
        <begin position="214"/>
        <end position="317"/>
    </location>
</feature>
<dbReference type="Gene3D" id="2.60.120.200">
    <property type="match status" value="1"/>
</dbReference>
<sequence>MADKKPVKFFWTHLSSRKDGKEKDGVIKLKVPSQTHVWRHTEEDGSVNNSPFYFRKIAGDFEATVKVTAKMQTWLDQCGLLLQEKRGIYTKVALEYHEPPDGGESGLRHFACCYVHPEEWQFERSLSPYPGQFHRGDPKYSHAMLEGNVNKVWLKLSRLEGYIEANYSLDGEDWQELKAAKFSDAETLSIGVFGASPGGDKLGFKCSFENFSVVEDEDISESEEEEPDEESCPEEEVPEEEGEFEDYEEDGQAGGEEAEEEEEFEDYEDEDYDDDELSQGEVFKGPKLGEPPSLGIAGMESESGFAAFEDTEDEDSE</sequence>
<evidence type="ECO:0000256" key="1">
    <source>
        <dbReference type="SAM" id="MobiDB-lite"/>
    </source>
</evidence>